<feature type="signal peptide" evidence="1">
    <location>
        <begin position="1"/>
        <end position="21"/>
    </location>
</feature>
<sequence length="457" mass="50662">MQATFLHLPVRFYVIAFLALALTACGDSDSEDTEYSYAYLQFYNASANGANIEMREVDGSSFGSAQFGDATTLFSLEEGDIELEFVRTDADDQEVLIDTLTVTINEGEKTLMVLSGDFDAPSITRYSFKREELDEHFRLFTVGLMTQETYFDVYMSESGDPFEAAEFVGTADNASLTEMVFWDGDSDSDDFDSDEYTLYLTEPGATDVVFESQTIDFLYDTEYVLAVRDISGAIKNGMTVDMVLNSTSVTAITDVDAASQYRVYNATSAPLTITLGGNTDEEDQQFTLAPDSLSEFTAIRYGDYRISAESEDASIGALNNKLVTLNQSESKAILLYQTSDALNAATFIESSLPQTYDKTVNFINLSPDIDDLDVYMVRNDETIDTAQYSVQNLSPAESTSDILPPDYYEVIAVYEDDNGEQTLLDRTPLIGFNEEQNYIVTLEPANTPTGYEIAILH</sequence>
<protein>
    <recommendedName>
        <fullName evidence="4">DUF4397 domain-containing protein</fullName>
    </recommendedName>
</protein>
<evidence type="ECO:0000313" key="3">
    <source>
        <dbReference type="Proteomes" id="UP000631300"/>
    </source>
</evidence>
<gene>
    <name evidence="2" type="ORF">GCM10007391_14530</name>
</gene>
<organism evidence="2 3">
    <name type="scientific">Alteromonas halophila</name>
    <dbReference type="NCBI Taxonomy" id="516698"/>
    <lineage>
        <taxon>Bacteria</taxon>
        <taxon>Pseudomonadati</taxon>
        <taxon>Pseudomonadota</taxon>
        <taxon>Gammaproteobacteria</taxon>
        <taxon>Alteromonadales</taxon>
        <taxon>Alteromonadaceae</taxon>
        <taxon>Alteromonas/Salinimonas group</taxon>
        <taxon>Alteromonas</taxon>
    </lineage>
</organism>
<evidence type="ECO:0000313" key="2">
    <source>
        <dbReference type="EMBL" id="GGW82546.1"/>
    </source>
</evidence>
<reference evidence="2" key="1">
    <citation type="journal article" date="2014" name="Int. J. Syst. Evol. Microbiol.">
        <title>Complete genome sequence of Corynebacterium casei LMG S-19264T (=DSM 44701T), isolated from a smear-ripened cheese.</title>
        <authorList>
            <consortium name="US DOE Joint Genome Institute (JGI-PGF)"/>
            <person name="Walter F."/>
            <person name="Albersmeier A."/>
            <person name="Kalinowski J."/>
            <person name="Ruckert C."/>
        </authorList>
    </citation>
    <scope>NUCLEOTIDE SEQUENCE</scope>
    <source>
        <strain evidence="2">KCTC 22164</strain>
    </source>
</reference>
<dbReference type="AlphaFoldDB" id="A0A918JJG1"/>
<name>A0A918JJG1_9ALTE</name>
<keyword evidence="1" id="KW-0732">Signal</keyword>
<reference evidence="2" key="2">
    <citation type="submission" date="2020-09" db="EMBL/GenBank/DDBJ databases">
        <authorList>
            <person name="Sun Q."/>
            <person name="Kim S."/>
        </authorList>
    </citation>
    <scope>NUCLEOTIDE SEQUENCE</scope>
    <source>
        <strain evidence="2">KCTC 22164</strain>
    </source>
</reference>
<keyword evidence="3" id="KW-1185">Reference proteome</keyword>
<comment type="caution">
    <text evidence="2">The sequence shown here is derived from an EMBL/GenBank/DDBJ whole genome shotgun (WGS) entry which is preliminary data.</text>
</comment>
<proteinExistence type="predicted"/>
<evidence type="ECO:0008006" key="4">
    <source>
        <dbReference type="Google" id="ProtNLM"/>
    </source>
</evidence>
<dbReference type="RefSeq" id="WP_189404889.1">
    <property type="nucleotide sequence ID" value="NZ_BMXP01000003.1"/>
</dbReference>
<dbReference type="Proteomes" id="UP000631300">
    <property type="component" value="Unassembled WGS sequence"/>
</dbReference>
<accession>A0A918JJG1</accession>
<dbReference type="EMBL" id="BMXP01000003">
    <property type="protein sequence ID" value="GGW82546.1"/>
    <property type="molecule type" value="Genomic_DNA"/>
</dbReference>
<evidence type="ECO:0000256" key="1">
    <source>
        <dbReference type="SAM" id="SignalP"/>
    </source>
</evidence>
<feature type="chain" id="PRO_5037433462" description="DUF4397 domain-containing protein" evidence="1">
    <location>
        <begin position="22"/>
        <end position="457"/>
    </location>
</feature>